<dbReference type="EMBL" id="AJWJ01000002">
    <property type="protein sequence ID" value="KAF2078623.1"/>
    <property type="molecule type" value="Genomic_DNA"/>
</dbReference>
<evidence type="ECO:0000313" key="2">
    <source>
        <dbReference type="EMBL" id="KAF2078623.1"/>
    </source>
</evidence>
<accession>A0A8J4Q299</accession>
<comment type="caution">
    <text evidence="2">The sequence shown here is derived from an EMBL/GenBank/DDBJ whole genome shotgun (WGS) entry which is preliminary data.</text>
</comment>
<reference evidence="2" key="1">
    <citation type="submission" date="2020-01" db="EMBL/GenBank/DDBJ databases">
        <title>Development of genomics and gene disruption for Polysphondylium violaceum indicates a role for the polyketide synthase stlB in stalk morphogenesis.</title>
        <authorList>
            <person name="Narita B."/>
            <person name="Kawabe Y."/>
            <person name="Kin K."/>
            <person name="Saito T."/>
            <person name="Gibbs R."/>
            <person name="Kuspa A."/>
            <person name="Muzny D."/>
            <person name="Queller D."/>
            <person name="Richards S."/>
            <person name="Strassman J."/>
            <person name="Sucgang R."/>
            <person name="Worley K."/>
            <person name="Schaap P."/>
        </authorList>
    </citation>
    <scope>NUCLEOTIDE SEQUENCE</scope>
    <source>
        <strain evidence="2">QSvi11</strain>
    </source>
</reference>
<sequence>MKFFSRLRSKKETKTTETAGTTETKIETAETAKTTETKTCCCDVDARPTRHLNEIFFSVWRNKFLKTHIRRQRFQGVEIRKKISYLKKNVESFRNLLLDCEMNSYVTIEISNSEDIDQYKQFKDRDIITKIIWLHCQPIPPNLLTDNVKMLTLYNIKDFGCYSIPNTVDKILKQTFLD</sequence>
<dbReference type="AlphaFoldDB" id="A0A8J4Q299"/>
<gene>
    <name evidence="2" type="ORF">CYY_000123</name>
</gene>
<evidence type="ECO:0000313" key="3">
    <source>
        <dbReference type="Proteomes" id="UP000695562"/>
    </source>
</evidence>
<organism evidence="2 3">
    <name type="scientific">Polysphondylium violaceum</name>
    <dbReference type="NCBI Taxonomy" id="133409"/>
    <lineage>
        <taxon>Eukaryota</taxon>
        <taxon>Amoebozoa</taxon>
        <taxon>Evosea</taxon>
        <taxon>Eumycetozoa</taxon>
        <taxon>Dictyostelia</taxon>
        <taxon>Dictyosteliales</taxon>
        <taxon>Dictyosteliaceae</taxon>
        <taxon>Polysphondylium</taxon>
    </lineage>
</organism>
<dbReference type="Proteomes" id="UP000695562">
    <property type="component" value="Unassembled WGS sequence"/>
</dbReference>
<protein>
    <submittedName>
        <fullName evidence="2">Uncharacterized protein</fullName>
    </submittedName>
</protein>
<feature type="region of interest" description="Disordered" evidence="1">
    <location>
        <begin position="1"/>
        <end position="24"/>
    </location>
</feature>
<name>A0A8J4Q299_9MYCE</name>
<keyword evidence="3" id="KW-1185">Reference proteome</keyword>
<evidence type="ECO:0000256" key="1">
    <source>
        <dbReference type="SAM" id="MobiDB-lite"/>
    </source>
</evidence>
<proteinExistence type="predicted"/>